<dbReference type="Proteomes" id="UP000007266">
    <property type="component" value="Linkage group 8"/>
</dbReference>
<evidence type="ECO:0000313" key="1">
    <source>
        <dbReference type="EMBL" id="EFA08931.1"/>
    </source>
</evidence>
<organism evidence="1 2">
    <name type="scientific">Tribolium castaneum</name>
    <name type="common">Red flour beetle</name>
    <dbReference type="NCBI Taxonomy" id="7070"/>
    <lineage>
        <taxon>Eukaryota</taxon>
        <taxon>Metazoa</taxon>
        <taxon>Ecdysozoa</taxon>
        <taxon>Arthropoda</taxon>
        <taxon>Hexapoda</taxon>
        <taxon>Insecta</taxon>
        <taxon>Pterygota</taxon>
        <taxon>Neoptera</taxon>
        <taxon>Endopterygota</taxon>
        <taxon>Coleoptera</taxon>
        <taxon>Polyphaga</taxon>
        <taxon>Cucujiformia</taxon>
        <taxon>Tenebrionidae</taxon>
        <taxon>Tenebrionidae incertae sedis</taxon>
        <taxon>Tribolium</taxon>
    </lineage>
</organism>
<dbReference type="AlphaFoldDB" id="D6WY17"/>
<dbReference type="InParanoid" id="D6WY17"/>
<dbReference type="EMBL" id="KQ971362">
    <property type="protein sequence ID" value="EFA08931.1"/>
    <property type="molecule type" value="Genomic_DNA"/>
</dbReference>
<gene>
    <name evidence="1" type="primary">GLEAN_06638</name>
    <name evidence="1" type="ORF">TcasGA2_TC006638</name>
</gene>
<accession>D6WY17</accession>
<keyword evidence="2" id="KW-1185">Reference proteome</keyword>
<reference evidence="1 2" key="2">
    <citation type="journal article" date="2010" name="Nucleic Acids Res.">
        <title>BeetleBase in 2010: revisions to provide comprehensive genomic information for Tribolium castaneum.</title>
        <authorList>
            <person name="Kim H.S."/>
            <person name="Murphy T."/>
            <person name="Xia J."/>
            <person name="Caragea D."/>
            <person name="Park Y."/>
            <person name="Beeman R.W."/>
            <person name="Lorenzen M.D."/>
            <person name="Butcher S."/>
            <person name="Manak J.R."/>
            <person name="Brown S.J."/>
        </authorList>
    </citation>
    <scope>GENOME REANNOTATION</scope>
    <source>
        <strain evidence="1 2">Georgia GA2</strain>
    </source>
</reference>
<reference evidence="1 2" key="1">
    <citation type="journal article" date="2008" name="Nature">
        <title>The genome of the model beetle and pest Tribolium castaneum.</title>
        <authorList>
            <consortium name="Tribolium Genome Sequencing Consortium"/>
            <person name="Richards S."/>
            <person name="Gibbs R.A."/>
            <person name="Weinstock G.M."/>
            <person name="Brown S.J."/>
            <person name="Denell R."/>
            <person name="Beeman R.W."/>
            <person name="Gibbs R."/>
            <person name="Beeman R.W."/>
            <person name="Brown S.J."/>
            <person name="Bucher G."/>
            <person name="Friedrich M."/>
            <person name="Grimmelikhuijzen C.J."/>
            <person name="Klingler M."/>
            <person name="Lorenzen M."/>
            <person name="Richards S."/>
            <person name="Roth S."/>
            <person name="Schroder R."/>
            <person name="Tautz D."/>
            <person name="Zdobnov E.M."/>
            <person name="Muzny D."/>
            <person name="Gibbs R.A."/>
            <person name="Weinstock G.M."/>
            <person name="Attaway T."/>
            <person name="Bell S."/>
            <person name="Buhay C.J."/>
            <person name="Chandrabose M.N."/>
            <person name="Chavez D."/>
            <person name="Clerk-Blankenburg K.P."/>
            <person name="Cree A."/>
            <person name="Dao M."/>
            <person name="Davis C."/>
            <person name="Chacko J."/>
            <person name="Dinh H."/>
            <person name="Dugan-Rocha S."/>
            <person name="Fowler G."/>
            <person name="Garner T.T."/>
            <person name="Garnes J."/>
            <person name="Gnirke A."/>
            <person name="Hawes A."/>
            <person name="Hernandez J."/>
            <person name="Hines S."/>
            <person name="Holder M."/>
            <person name="Hume J."/>
            <person name="Jhangiani S.N."/>
            <person name="Joshi V."/>
            <person name="Khan Z.M."/>
            <person name="Jackson L."/>
            <person name="Kovar C."/>
            <person name="Kowis A."/>
            <person name="Lee S."/>
            <person name="Lewis L.R."/>
            <person name="Margolis J."/>
            <person name="Morgan M."/>
            <person name="Nazareth L.V."/>
            <person name="Nguyen N."/>
            <person name="Okwuonu G."/>
            <person name="Parker D."/>
            <person name="Richards S."/>
            <person name="Ruiz S.J."/>
            <person name="Santibanez J."/>
            <person name="Savard J."/>
            <person name="Scherer S.E."/>
            <person name="Schneider B."/>
            <person name="Sodergren E."/>
            <person name="Tautz D."/>
            <person name="Vattahil S."/>
            <person name="Villasana D."/>
            <person name="White C.S."/>
            <person name="Wright R."/>
            <person name="Park Y."/>
            <person name="Beeman R.W."/>
            <person name="Lord J."/>
            <person name="Oppert B."/>
            <person name="Lorenzen M."/>
            <person name="Brown S."/>
            <person name="Wang L."/>
            <person name="Savard J."/>
            <person name="Tautz D."/>
            <person name="Richards S."/>
            <person name="Weinstock G."/>
            <person name="Gibbs R.A."/>
            <person name="Liu Y."/>
            <person name="Worley K."/>
            <person name="Weinstock G."/>
            <person name="Elsik C.G."/>
            <person name="Reese J.T."/>
            <person name="Elhaik E."/>
            <person name="Landan G."/>
            <person name="Graur D."/>
            <person name="Arensburger P."/>
            <person name="Atkinson P."/>
            <person name="Beeman R.W."/>
            <person name="Beidler J."/>
            <person name="Brown S.J."/>
            <person name="Demuth J.P."/>
            <person name="Drury D.W."/>
            <person name="Du Y.Z."/>
            <person name="Fujiwara H."/>
            <person name="Lorenzen M."/>
            <person name="Maselli V."/>
            <person name="Osanai M."/>
            <person name="Park Y."/>
            <person name="Robertson H.M."/>
            <person name="Tu Z."/>
            <person name="Wang J.J."/>
            <person name="Wang S."/>
            <person name="Richards S."/>
            <person name="Song H."/>
            <person name="Zhang L."/>
            <person name="Sodergren E."/>
            <person name="Werner D."/>
            <person name="Stanke M."/>
            <person name="Morgenstern B."/>
            <person name="Solovyev V."/>
            <person name="Kosarev P."/>
            <person name="Brown G."/>
            <person name="Chen H.C."/>
            <person name="Ermolaeva O."/>
            <person name="Hlavina W."/>
            <person name="Kapustin Y."/>
            <person name="Kiryutin B."/>
            <person name="Kitts P."/>
            <person name="Maglott D."/>
            <person name="Pruitt K."/>
            <person name="Sapojnikov V."/>
            <person name="Souvorov A."/>
            <person name="Mackey A.J."/>
            <person name="Waterhouse R.M."/>
            <person name="Wyder S."/>
            <person name="Zdobnov E.M."/>
            <person name="Zdobnov E.M."/>
            <person name="Wyder S."/>
            <person name="Kriventseva E.V."/>
            <person name="Kadowaki T."/>
            <person name="Bork P."/>
            <person name="Aranda M."/>
            <person name="Bao R."/>
            <person name="Beermann A."/>
            <person name="Berns N."/>
            <person name="Bolognesi R."/>
            <person name="Bonneton F."/>
            <person name="Bopp D."/>
            <person name="Brown S.J."/>
            <person name="Bucher G."/>
            <person name="Butts T."/>
            <person name="Chaumot A."/>
            <person name="Denell R.E."/>
            <person name="Ferrier D.E."/>
            <person name="Friedrich M."/>
            <person name="Gordon C.M."/>
            <person name="Jindra M."/>
            <person name="Klingler M."/>
            <person name="Lan Q."/>
            <person name="Lattorff H.M."/>
            <person name="Laudet V."/>
            <person name="von Levetsow C."/>
            <person name="Liu Z."/>
            <person name="Lutz R."/>
            <person name="Lynch J.A."/>
            <person name="da Fonseca R.N."/>
            <person name="Posnien N."/>
            <person name="Reuter R."/>
            <person name="Roth S."/>
            <person name="Savard J."/>
            <person name="Schinko J.B."/>
            <person name="Schmitt C."/>
            <person name="Schoppmeier M."/>
            <person name="Schroder R."/>
            <person name="Shippy T.D."/>
            <person name="Simonnet F."/>
            <person name="Marques-Souza H."/>
            <person name="Tautz D."/>
            <person name="Tomoyasu Y."/>
            <person name="Trauner J."/>
            <person name="Van der Zee M."/>
            <person name="Vervoort M."/>
            <person name="Wittkopp N."/>
            <person name="Wimmer E.A."/>
            <person name="Yang X."/>
            <person name="Jones A.K."/>
            <person name="Sattelle D.B."/>
            <person name="Ebert P.R."/>
            <person name="Nelson D."/>
            <person name="Scott J.G."/>
            <person name="Beeman R.W."/>
            <person name="Muthukrishnan S."/>
            <person name="Kramer K.J."/>
            <person name="Arakane Y."/>
            <person name="Beeman R.W."/>
            <person name="Zhu Q."/>
            <person name="Hogenkamp D."/>
            <person name="Dixit R."/>
            <person name="Oppert B."/>
            <person name="Jiang H."/>
            <person name="Zou Z."/>
            <person name="Marshall J."/>
            <person name="Elpidina E."/>
            <person name="Vinokurov K."/>
            <person name="Oppert C."/>
            <person name="Zou Z."/>
            <person name="Evans J."/>
            <person name="Lu Z."/>
            <person name="Zhao P."/>
            <person name="Sumathipala N."/>
            <person name="Altincicek B."/>
            <person name="Vilcinskas A."/>
            <person name="Williams M."/>
            <person name="Hultmark D."/>
            <person name="Hetru C."/>
            <person name="Jiang H."/>
            <person name="Grimmelikhuijzen C.J."/>
            <person name="Hauser F."/>
            <person name="Cazzamali G."/>
            <person name="Williamson M."/>
            <person name="Park Y."/>
            <person name="Li B."/>
            <person name="Tanaka Y."/>
            <person name="Predel R."/>
            <person name="Neupert S."/>
            <person name="Schachtner J."/>
            <person name="Verleyen P."/>
            <person name="Raible F."/>
            <person name="Bork P."/>
            <person name="Friedrich M."/>
            <person name="Walden K.K."/>
            <person name="Robertson H.M."/>
            <person name="Angeli S."/>
            <person name="Foret S."/>
            <person name="Bucher G."/>
            <person name="Schuetz S."/>
            <person name="Maleszka R."/>
            <person name="Wimmer E.A."/>
            <person name="Beeman R.W."/>
            <person name="Lorenzen M."/>
            <person name="Tomoyasu Y."/>
            <person name="Miller S.C."/>
            <person name="Grossmann D."/>
            <person name="Bucher G."/>
        </authorList>
    </citation>
    <scope>NUCLEOTIDE SEQUENCE [LARGE SCALE GENOMIC DNA]</scope>
    <source>
        <strain evidence="1 2">Georgia GA2</strain>
    </source>
</reference>
<protein>
    <submittedName>
        <fullName evidence="1">Uncharacterized protein</fullName>
    </submittedName>
</protein>
<name>D6WY17_TRICA</name>
<proteinExistence type="predicted"/>
<sequence length="76" mass="8863">MSNRYHNDFHPVSDSHFGSQFSLGSSQNGRIYDDLHRSNYDLNYDGHFVPPNDVGVYEMGDKTRIDEVKYCWCTIL</sequence>
<evidence type="ECO:0000313" key="2">
    <source>
        <dbReference type="Proteomes" id="UP000007266"/>
    </source>
</evidence>
<dbReference type="HOGENOM" id="CLU_2657673_0_0_1"/>